<gene>
    <name evidence="1" type="ORF">LCGC14_1663780</name>
</gene>
<proteinExistence type="predicted"/>
<name>A0A0F9KTA3_9ZZZZ</name>
<dbReference type="AlphaFoldDB" id="A0A0F9KTA3"/>
<dbReference type="Gene3D" id="1.10.10.10">
    <property type="entry name" value="Winged helix-like DNA-binding domain superfamily/Winged helix DNA-binding domain"/>
    <property type="match status" value="1"/>
</dbReference>
<protein>
    <recommendedName>
        <fullName evidence="2">Winged helix-turn-helix transcription repressor HrcA DNA-binding domain-containing protein</fullName>
    </recommendedName>
</protein>
<dbReference type="SUPFAM" id="SSF46785">
    <property type="entry name" value="Winged helix' DNA-binding domain"/>
    <property type="match status" value="1"/>
</dbReference>
<dbReference type="EMBL" id="LAZR01014181">
    <property type="protein sequence ID" value="KKM18625.1"/>
    <property type="molecule type" value="Genomic_DNA"/>
</dbReference>
<evidence type="ECO:0008006" key="2">
    <source>
        <dbReference type="Google" id="ProtNLM"/>
    </source>
</evidence>
<reference evidence="1" key="1">
    <citation type="journal article" date="2015" name="Nature">
        <title>Complex archaea that bridge the gap between prokaryotes and eukaryotes.</title>
        <authorList>
            <person name="Spang A."/>
            <person name="Saw J.H."/>
            <person name="Jorgensen S.L."/>
            <person name="Zaremba-Niedzwiedzka K."/>
            <person name="Martijn J."/>
            <person name="Lind A.E."/>
            <person name="van Eijk R."/>
            <person name="Schleper C."/>
            <person name="Guy L."/>
            <person name="Ettema T.J."/>
        </authorList>
    </citation>
    <scope>NUCLEOTIDE SEQUENCE</scope>
</reference>
<evidence type="ECO:0000313" key="1">
    <source>
        <dbReference type="EMBL" id="KKM18625.1"/>
    </source>
</evidence>
<feature type="non-terminal residue" evidence="1">
    <location>
        <position position="163"/>
    </location>
</feature>
<comment type="caution">
    <text evidence="1">The sequence shown here is derived from an EMBL/GenBank/DDBJ whole genome shotgun (WGS) entry which is preliminary data.</text>
</comment>
<dbReference type="InterPro" id="IPR036390">
    <property type="entry name" value="WH_DNA-bd_sf"/>
</dbReference>
<organism evidence="1">
    <name type="scientific">marine sediment metagenome</name>
    <dbReference type="NCBI Taxonomy" id="412755"/>
    <lineage>
        <taxon>unclassified sequences</taxon>
        <taxon>metagenomes</taxon>
        <taxon>ecological metagenomes</taxon>
    </lineage>
</organism>
<dbReference type="PANTHER" id="PTHR36216:SF1">
    <property type="entry name" value="HTH ARSR-TYPE DOMAIN-CONTAINING PROTEIN"/>
    <property type="match status" value="1"/>
</dbReference>
<sequence>MITMSIELLEQEKLVLTVIQEYLNKNRNFNMKNILPFINARFKMASVNINNRGIEEILKTLTQKKIIVEGSKLTREDILINKKRNLIYEFILNNPGIYSNRIVKELNISNHVVIWHLNMLLKFEFIKKQKIENHDIYFEIDFRLKNTELKYFTSKEKSRLIIE</sequence>
<dbReference type="InterPro" id="IPR036388">
    <property type="entry name" value="WH-like_DNA-bd_sf"/>
</dbReference>
<accession>A0A0F9KTA3</accession>
<dbReference type="PANTHER" id="PTHR36216">
    <property type="entry name" value="TRANSCRIPTIONAL REGULATOR, TRMB"/>
    <property type="match status" value="1"/>
</dbReference>